<protein>
    <recommendedName>
        <fullName evidence="3">N-acetyltransferase domain-containing protein</fullName>
    </recommendedName>
</protein>
<dbReference type="Gene3D" id="3.40.630.30">
    <property type="match status" value="1"/>
</dbReference>
<feature type="domain" description="N-acetyltransferase" evidence="3">
    <location>
        <begin position="2"/>
        <end position="143"/>
    </location>
</feature>
<dbReference type="InterPro" id="IPR000182">
    <property type="entry name" value="GNAT_dom"/>
</dbReference>
<dbReference type="SUPFAM" id="SSF55729">
    <property type="entry name" value="Acyl-CoA N-acyltransferases (Nat)"/>
    <property type="match status" value="1"/>
</dbReference>
<dbReference type="PANTHER" id="PTHR42919">
    <property type="entry name" value="N-ALPHA-ACETYLTRANSFERASE"/>
    <property type="match status" value="1"/>
</dbReference>
<dbReference type="Proteomes" id="UP000188219">
    <property type="component" value="Chromosome"/>
</dbReference>
<dbReference type="GO" id="GO:0016747">
    <property type="term" value="F:acyltransferase activity, transferring groups other than amino-acyl groups"/>
    <property type="evidence" value="ECO:0007669"/>
    <property type="project" value="InterPro"/>
</dbReference>
<sequence>MKRTHEITKELNPTVSELNTLSDGIAEFTEKYIGSENRQELTFFARGIEDNVVGGVKGSYGNYSWLWIDTLWVSSSVRGKGLGAKLLATIESEARRNGCRYSYLNTFSFSAAEFYKKYGYRVYAELDDFPERHSVLCLKKKLISG</sequence>
<evidence type="ECO:0000313" key="5">
    <source>
        <dbReference type="Proteomes" id="UP000188219"/>
    </source>
</evidence>
<evidence type="ECO:0000259" key="3">
    <source>
        <dbReference type="PROSITE" id="PS51186"/>
    </source>
</evidence>
<dbReference type="InterPro" id="IPR051556">
    <property type="entry name" value="N-term/lysine_N-AcTrnsfr"/>
</dbReference>
<dbReference type="AlphaFoldDB" id="A0A1Q2MBE0"/>
<keyword evidence="5" id="KW-1185">Reference proteome</keyword>
<dbReference type="EMBL" id="CP019650">
    <property type="protein sequence ID" value="AQQ69552.1"/>
    <property type="molecule type" value="Genomic_DNA"/>
</dbReference>
<dbReference type="InterPro" id="IPR016181">
    <property type="entry name" value="Acyl_CoA_acyltransferase"/>
</dbReference>
<dbReference type="PANTHER" id="PTHR42919:SF8">
    <property type="entry name" value="N-ALPHA-ACETYLTRANSFERASE 50"/>
    <property type="match status" value="1"/>
</dbReference>
<name>A0A1Q2MBE0_9GAMM</name>
<dbReference type="PROSITE" id="PS51186">
    <property type="entry name" value="GNAT"/>
    <property type="match status" value="1"/>
</dbReference>
<organism evidence="4 5">
    <name type="scientific">Microbulbifer agarilyticus</name>
    <dbReference type="NCBI Taxonomy" id="260552"/>
    <lineage>
        <taxon>Bacteria</taxon>
        <taxon>Pseudomonadati</taxon>
        <taxon>Pseudomonadota</taxon>
        <taxon>Gammaproteobacteria</taxon>
        <taxon>Cellvibrionales</taxon>
        <taxon>Microbulbiferaceae</taxon>
        <taxon>Microbulbifer</taxon>
    </lineage>
</organism>
<evidence type="ECO:0000256" key="1">
    <source>
        <dbReference type="ARBA" id="ARBA00022679"/>
    </source>
</evidence>
<keyword evidence="1" id="KW-0808">Transferase</keyword>
<dbReference type="CDD" id="cd04301">
    <property type="entry name" value="NAT_SF"/>
    <property type="match status" value="1"/>
</dbReference>
<proteinExistence type="predicted"/>
<dbReference type="STRING" id="260552.Mag101_12410"/>
<evidence type="ECO:0000313" key="4">
    <source>
        <dbReference type="EMBL" id="AQQ69552.1"/>
    </source>
</evidence>
<dbReference type="KEGG" id="maga:Mag101_12410"/>
<gene>
    <name evidence="4" type="ORF">Mag101_12410</name>
</gene>
<dbReference type="Pfam" id="PF00583">
    <property type="entry name" value="Acetyltransf_1"/>
    <property type="match status" value="1"/>
</dbReference>
<evidence type="ECO:0000256" key="2">
    <source>
        <dbReference type="ARBA" id="ARBA00023315"/>
    </source>
</evidence>
<keyword evidence="2" id="KW-0012">Acyltransferase</keyword>
<reference evidence="4" key="1">
    <citation type="submission" date="2017-02" db="EMBL/GenBank/DDBJ databases">
        <title>Genome of Microbulbifer agarilyticus GP101.</title>
        <authorList>
            <person name="Jung J."/>
            <person name="Bae S.S."/>
            <person name="Baek K."/>
        </authorList>
    </citation>
    <scope>NUCLEOTIDE SEQUENCE [LARGE SCALE GENOMIC DNA]</scope>
    <source>
        <strain evidence="4">GP101</strain>
    </source>
</reference>
<accession>A0A1Q2MBE0</accession>